<keyword evidence="4" id="KW-1185">Reference proteome</keyword>
<dbReference type="SUPFAM" id="SSF110849">
    <property type="entry name" value="ParB/Sulfiredoxin"/>
    <property type="match status" value="1"/>
</dbReference>
<dbReference type="Gene3D" id="3.90.1530.10">
    <property type="entry name" value="Conserved hypothetical protein from pyrococcus furiosus pfu- 392566-001, ParB domain"/>
    <property type="match status" value="1"/>
</dbReference>
<reference evidence="3 4" key="1">
    <citation type="submission" date="2020-05" db="EMBL/GenBank/DDBJ databases">
        <title>Actinomadura verrucosospora NRRL-B18236 (PFL_A860) Genome sequencing and assembly.</title>
        <authorList>
            <person name="Samborskyy M."/>
        </authorList>
    </citation>
    <scope>NUCLEOTIDE SEQUENCE [LARGE SCALE GENOMIC DNA]</scope>
    <source>
        <strain evidence="3 4">NRRL:B18236</strain>
    </source>
</reference>
<evidence type="ECO:0000259" key="2">
    <source>
        <dbReference type="SMART" id="SM00470"/>
    </source>
</evidence>
<evidence type="ECO:0000256" key="1">
    <source>
        <dbReference type="SAM" id="MobiDB-lite"/>
    </source>
</evidence>
<feature type="compositionally biased region" description="Basic and acidic residues" evidence="1">
    <location>
        <begin position="226"/>
        <end position="253"/>
    </location>
</feature>
<organism evidence="3 4">
    <name type="scientific">Actinomadura verrucosospora</name>
    <dbReference type="NCBI Taxonomy" id="46165"/>
    <lineage>
        <taxon>Bacteria</taxon>
        <taxon>Bacillati</taxon>
        <taxon>Actinomycetota</taxon>
        <taxon>Actinomycetes</taxon>
        <taxon>Streptosporangiales</taxon>
        <taxon>Thermomonosporaceae</taxon>
        <taxon>Actinomadura</taxon>
    </lineage>
</organism>
<protein>
    <submittedName>
        <fullName evidence="3">Streptomycin biosynthesis operon regulatory protein</fullName>
    </submittedName>
</protein>
<gene>
    <name evidence="3" type="ORF">ACTIVE_0799</name>
</gene>
<dbReference type="SMART" id="SM00470">
    <property type="entry name" value="ParB"/>
    <property type="match status" value="1"/>
</dbReference>
<evidence type="ECO:0000313" key="4">
    <source>
        <dbReference type="Proteomes" id="UP000501240"/>
    </source>
</evidence>
<accession>A0A7D3ZIT2</accession>
<name>A0A7D3ZIT2_ACTVE</name>
<dbReference type="InterPro" id="IPR036086">
    <property type="entry name" value="ParB/Sulfiredoxin_sf"/>
</dbReference>
<proteinExistence type="predicted"/>
<dbReference type="EMBL" id="CP053892">
    <property type="protein sequence ID" value="QKG19163.1"/>
    <property type="molecule type" value="Genomic_DNA"/>
</dbReference>
<sequence>MASNVNLELAAESGEAAPARPKSADPLSLLDHAPEVEVPVGSLVPGFHLRHAGTDPAHVRLLADAAGSVRFPSILVQRRGSRIIDGMHRVEVAKLRGEQHISARLVDCTDVEALVLAVKSNTQHGLPLSRADRISSAKRILTAHPDWSDRAVASITGLSAKAIASLRNGTTGEIPADGKRLGRDGKRRPILAAEGRRRAEEYIKAHPEASLRKVARETDVSLGTAHDVRERLRRAGEQEEEREERTGRLERVGRTGPEQAARDEAAKEIAESVQSGPVPPPLPMPARGGSRGVQQLTWPMIAAKLANDPVLRYTQGGRAFLRWMDRRSMQTDEWREFIDAIPQHWLEDVVWIAVTMSEDWRQFAELLRTRREATG</sequence>
<feature type="compositionally biased region" description="Basic and acidic residues" evidence="1">
    <location>
        <begin position="260"/>
        <end position="270"/>
    </location>
</feature>
<dbReference type="InterPro" id="IPR003115">
    <property type="entry name" value="ParB_N"/>
</dbReference>
<feature type="region of interest" description="Disordered" evidence="1">
    <location>
        <begin position="225"/>
        <end position="291"/>
    </location>
</feature>
<dbReference type="AlphaFoldDB" id="A0A7D3ZIT2"/>
<feature type="domain" description="ParB-like N-terminal" evidence="2">
    <location>
        <begin position="36"/>
        <end position="122"/>
    </location>
</feature>
<evidence type="ECO:0000313" key="3">
    <source>
        <dbReference type="EMBL" id="QKG19163.1"/>
    </source>
</evidence>
<dbReference type="Proteomes" id="UP000501240">
    <property type="component" value="Chromosome"/>
</dbReference>